<reference evidence="2 3" key="1">
    <citation type="submission" date="2017-05" db="EMBL/GenBank/DDBJ databases">
        <title>Genomic insights into alkan degradation activity of Oleiphilus messinensis.</title>
        <authorList>
            <person name="Kozyavkin S.A."/>
            <person name="Slesarev A.I."/>
            <person name="Golyshin P.N."/>
            <person name="Korzhenkov A."/>
            <person name="Golyshina O.N."/>
            <person name="Toshchakov S.V."/>
        </authorList>
    </citation>
    <scope>NUCLEOTIDE SEQUENCE [LARGE SCALE GENOMIC DNA]</scope>
    <source>
        <strain evidence="2 3">ME102</strain>
    </source>
</reference>
<evidence type="ECO:0000259" key="1">
    <source>
        <dbReference type="Pfam" id="PF07791"/>
    </source>
</evidence>
<keyword evidence="3" id="KW-1185">Reference proteome</keyword>
<sequence>MIYRFLSKLAIQERLEAFPVPGLGKEGCLRWGIGTVYYEDKMVRTSHQHEIEGIEFFQAPQINTISSPVGLNLRLNQGKETELLPDIWGVNSQLFVSDRVKSVVEMIDTMHHEYIPIQWIDYLGKPIRTETNYYWFNQRRFLSIEPLSRIAKCEELGFYPLDLEEDFLARIIDTPSVRETLERLPIWQHCRMNVEAHHCKNLKYRCIVYLNQVMVDALRKNDVVGMDLFTRSNGQGEESLSVLASSLPSRCD</sequence>
<feature type="domain" description="Immunity MXAN-0049 protein" evidence="1">
    <location>
        <begin position="76"/>
        <end position="227"/>
    </location>
</feature>
<dbReference type="AlphaFoldDB" id="A0A1Y0I5G9"/>
<dbReference type="EMBL" id="CP021425">
    <property type="protein sequence ID" value="ARU55661.1"/>
    <property type="molecule type" value="Genomic_DNA"/>
</dbReference>
<dbReference type="InterPro" id="IPR012433">
    <property type="entry name" value="Imm11"/>
</dbReference>
<protein>
    <recommendedName>
        <fullName evidence="1">Immunity MXAN-0049 protein domain-containing protein</fullName>
    </recommendedName>
</protein>
<organism evidence="2 3">
    <name type="scientific">Oleiphilus messinensis</name>
    <dbReference type="NCBI Taxonomy" id="141451"/>
    <lineage>
        <taxon>Bacteria</taxon>
        <taxon>Pseudomonadati</taxon>
        <taxon>Pseudomonadota</taxon>
        <taxon>Gammaproteobacteria</taxon>
        <taxon>Oceanospirillales</taxon>
        <taxon>Oleiphilaceae</taxon>
        <taxon>Oleiphilus</taxon>
    </lineage>
</organism>
<name>A0A1Y0I5G9_9GAMM</name>
<dbReference type="Proteomes" id="UP000196027">
    <property type="component" value="Chromosome"/>
</dbReference>
<dbReference type="Pfam" id="PF07791">
    <property type="entry name" value="Imm11"/>
    <property type="match status" value="1"/>
</dbReference>
<evidence type="ECO:0000313" key="3">
    <source>
        <dbReference type="Proteomes" id="UP000196027"/>
    </source>
</evidence>
<proteinExistence type="predicted"/>
<evidence type="ECO:0000313" key="2">
    <source>
        <dbReference type="EMBL" id="ARU55661.1"/>
    </source>
</evidence>
<accession>A0A1Y0I5G9</accession>
<dbReference type="OrthoDB" id="6193661at2"/>
<gene>
    <name evidence="2" type="ORF">OLMES_1586</name>
</gene>
<dbReference type="KEGG" id="ome:OLMES_1586"/>